<name>A0A814SZU4_9BILA</name>
<evidence type="ECO:0000313" key="2">
    <source>
        <dbReference type="EMBL" id="CAF1152714.1"/>
    </source>
</evidence>
<dbReference type="Proteomes" id="UP000663829">
    <property type="component" value="Unassembled WGS sequence"/>
</dbReference>
<protein>
    <recommendedName>
        <fullName evidence="1">Mab-21-like HhH/H2TH-like domain-containing protein</fullName>
    </recommendedName>
</protein>
<sequence length="689" mass="79968">METHFVAGSVVEEQGYSTYLCLRKQDIDIMVKHGDLYRQDELLPVLTLSMTHPKKYRALSFIQMTSSDHNYDMFANQMHVTLKNLTVLRKQRRSINERSHKFMHNAKGIRDICSHICQTLPSLQLHFWPEDVQPFLNRLQTNKISLYNKIKDIHMHVIPKPSQKTGECYKHLEFRYSFSAVELIMAKQRTYSERILNEACITSYFIKTTVLWLCETENIDAINEQNYGLLTKQLTAQWITFACSKLRNHVCEHYFLVDINILSAYSHKTLDQACSILENLSFDVEKSVFQPVVEDKMQYIDNAIQYIDNAIQYIDNEMIVYENLPALINDEMNAANDYAKLRQRLFPNMMQAEDKYQFSDTLLFMSLFDGDNKNNWLTWKQLLIDYTECNQSPVFSEKNHPGGPEIEALDEDTSLKTYYDSYFRTISSANEKENSPFQDGKQLSVPMKIPHILTVALGLTHASLLFKHRKILTPKDSSYFQLPSNSPGSPHANLLKLIHNTIPLLKKVKSEFEETLKILEAPNRTEYTTIERIQSPKTQFLATPVQSQHHSSVSLPKINFPVKKLEKEKVPLILKPKVPISLQVADYFCNIPELFVRDPVEPISWYVDDDGCEPSPTTRQLFQVRALITLPPLSSMSIGSRVYKTNGKEECRDDWEIRVHEADSRLYYVVPNIRYTRWVSDVLCPGVEE</sequence>
<dbReference type="EMBL" id="CAJNOQ010006943">
    <property type="protein sequence ID" value="CAF1152714.1"/>
    <property type="molecule type" value="Genomic_DNA"/>
</dbReference>
<dbReference type="EMBL" id="CAJOBC010006943">
    <property type="protein sequence ID" value="CAF3916203.1"/>
    <property type="molecule type" value="Genomic_DNA"/>
</dbReference>
<organism evidence="2 4">
    <name type="scientific">Didymodactylos carnosus</name>
    <dbReference type="NCBI Taxonomy" id="1234261"/>
    <lineage>
        <taxon>Eukaryota</taxon>
        <taxon>Metazoa</taxon>
        <taxon>Spiralia</taxon>
        <taxon>Gnathifera</taxon>
        <taxon>Rotifera</taxon>
        <taxon>Eurotatoria</taxon>
        <taxon>Bdelloidea</taxon>
        <taxon>Philodinida</taxon>
        <taxon>Philodinidae</taxon>
        <taxon>Didymodactylos</taxon>
    </lineage>
</organism>
<dbReference type="Gene3D" id="1.10.1410.40">
    <property type="match status" value="1"/>
</dbReference>
<dbReference type="Proteomes" id="UP000681722">
    <property type="component" value="Unassembled WGS sequence"/>
</dbReference>
<keyword evidence="4" id="KW-1185">Reference proteome</keyword>
<accession>A0A814SZU4</accession>
<dbReference type="Pfam" id="PF20266">
    <property type="entry name" value="Mab-21_C"/>
    <property type="match status" value="1"/>
</dbReference>
<feature type="domain" description="Mab-21-like HhH/H2TH-like" evidence="1">
    <location>
        <begin position="198"/>
        <end position="277"/>
    </location>
</feature>
<reference evidence="2" key="1">
    <citation type="submission" date="2021-02" db="EMBL/GenBank/DDBJ databases">
        <authorList>
            <person name="Nowell W R."/>
        </authorList>
    </citation>
    <scope>NUCLEOTIDE SEQUENCE</scope>
</reference>
<dbReference type="InterPro" id="IPR046906">
    <property type="entry name" value="Mab-21_HhH/H2TH-like"/>
</dbReference>
<evidence type="ECO:0000313" key="4">
    <source>
        <dbReference type="Proteomes" id="UP000663829"/>
    </source>
</evidence>
<comment type="caution">
    <text evidence="2">The sequence shown here is derived from an EMBL/GenBank/DDBJ whole genome shotgun (WGS) entry which is preliminary data.</text>
</comment>
<gene>
    <name evidence="2" type="ORF">GPM918_LOCUS21266</name>
    <name evidence="3" type="ORF">SRO942_LOCUS21263</name>
</gene>
<proteinExistence type="predicted"/>
<evidence type="ECO:0000313" key="3">
    <source>
        <dbReference type="EMBL" id="CAF3916203.1"/>
    </source>
</evidence>
<dbReference type="AlphaFoldDB" id="A0A814SZU4"/>
<evidence type="ECO:0000259" key="1">
    <source>
        <dbReference type="Pfam" id="PF20266"/>
    </source>
</evidence>